<keyword evidence="7" id="KW-1185">Reference proteome</keyword>
<feature type="compositionally biased region" description="Polar residues" evidence="3">
    <location>
        <begin position="644"/>
        <end position="653"/>
    </location>
</feature>
<dbReference type="Pfam" id="PF00752">
    <property type="entry name" value="XPG_N"/>
    <property type="match status" value="1"/>
</dbReference>
<feature type="compositionally biased region" description="Low complexity" evidence="3">
    <location>
        <begin position="465"/>
        <end position="474"/>
    </location>
</feature>
<feature type="compositionally biased region" description="Acidic residues" evidence="3">
    <location>
        <begin position="685"/>
        <end position="695"/>
    </location>
</feature>
<feature type="domain" description="XPG-I" evidence="4">
    <location>
        <begin position="108"/>
        <end position="184"/>
    </location>
</feature>
<dbReference type="InterPro" id="IPR041177">
    <property type="entry name" value="GEN1_C"/>
</dbReference>
<dbReference type="PANTHER" id="PTHR11081:SF75">
    <property type="entry name" value="ENDONUCLEASE, PUTATIVE (AFU_ORTHOLOGUE AFUA_3G13260)-RELATED"/>
    <property type="match status" value="1"/>
</dbReference>
<dbReference type="Gene3D" id="1.10.150.20">
    <property type="entry name" value="5' to 3' exonuclease, C-terminal subdomain"/>
    <property type="match status" value="1"/>
</dbReference>
<dbReference type="CDD" id="cd09870">
    <property type="entry name" value="PIN_YEN1"/>
    <property type="match status" value="1"/>
</dbReference>
<dbReference type="CDD" id="cd09906">
    <property type="entry name" value="H3TH_YEN1"/>
    <property type="match status" value="1"/>
</dbReference>
<dbReference type="SMART" id="SM00484">
    <property type="entry name" value="XPGI"/>
    <property type="match status" value="1"/>
</dbReference>
<comment type="caution">
    <text evidence="6">The sequence shown here is derived from an EMBL/GenBank/DDBJ whole genome shotgun (WGS) entry which is preliminary data.</text>
</comment>
<dbReference type="InterPro" id="IPR036279">
    <property type="entry name" value="5-3_exonuclease_C_sf"/>
</dbReference>
<evidence type="ECO:0000256" key="3">
    <source>
        <dbReference type="SAM" id="MobiDB-lite"/>
    </source>
</evidence>
<keyword evidence="1" id="KW-0540">Nuclease</keyword>
<feature type="compositionally biased region" description="Polar residues" evidence="3">
    <location>
        <begin position="705"/>
        <end position="715"/>
    </location>
</feature>
<evidence type="ECO:0008006" key="8">
    <source>
        <dbReference type="Google" id="ProtNLM"/>
    </source>
</evidence>
<feature type="region of interest" description="Disordered" evidence="3">
    <location>
        <begin position="451"/>
        <end position="479"/>
    </location>
</feature>
<reference evidence="6 7" key="1">
    <citation type="journal article" date="2025" name="Microbiol. Resour. Announc.">
        <title>Draft genome sequences for Neonectria magnoliae and Neonectria punicea, canker pathogens of Liriodendron tulipifera and Acer saccharum in West Virginia.</title>
        <authorList>
            <person name="Petronek H.M."/>
            <person name="Kasson M.T."/>
            <person name="Metheny A.M."/>
            <person name="Stauder C.M."/>
            <person name="Lovett B."/>
            <person name="Lynch S.C."/>
            <person name="Garnas J.R."/>
            <person name="Kasson L.R."/>
            <person name="Stajich J.E."/>
        </authorList>
    </citation>
    <scope>NUCLEOTIDE SEQUENCE [LARGE SCALE GENOMIC DNA]</scope>
    <source>
        <strain evidence="6 7">NRRL 64653</strain>
    </source>
</reference>
<protein>
    <recommendedName>
        <fullName evidence="8">XPG-I domain-containing protein</fullName>
    </recommendedName>
</protein>
<dbReference type="Proteomes" id="UP001498476">
    <property type="component" value="Unassembled WGS sequence"/>
</dbReference>
<dbReference type="InterPro" id="IPR006085">
    <property type="entry name" value="XPG_DNA_repair_N"/>
</dbReference>
<feature type="domain" description="XPG N-terminal" evidence="5">
    <location>
        <begin position="1"/>
        <end position="101"/>
    </location>
</feature>
<evidence type="ECO:0000259" key="5">
    <source>
        <dbReference type="SMART" id="SM00485"/>
    </source>
</evidence>
<name>A0ABR1HTL3_9HYPO</name>
<dbReference type="InterPro" id="IPR006084">
    <property type="entry name" value="XPG/Rad2"/>
</dbReference>
<dbReference type="SMART" id="SM00485">
    <property type="entry name" value="XPGN"/>
    <property type="match status" value="1"/>
</dbReference>
<proteinExistence type="predicted"/>
<dbReference type="Gene3D" id="3.40.50.1010">
    <property type="entry name" value="5'-nuclease"/>
    <property type="match status" value="2"/>
</dbReference>
<evidence type="ECO:0000313" key="7">
    <source>
        <dbReference type="Proteomes" id="UP001498476"/>
    </source>
</evidence>
<dbReference type="SUPFAM" id="SSF47807">
    <property type="entry name" value="5' to 3' exonuclease, C-terminal subdomain"/>
    <property type="match status" value="1"/>
</dbReference>
<accession>A0ABR1HTL3</accession>
<organism evidence="6 7">
    <name type="scientific">Neonectria punicea</name>
    <dbReference type="NCBI Taxonomy" id="979145"/>
    <lineage>
        <taxon>Eukaryota</taxon>
        <taxon>Fungi</taxon>
        <taxon>Dikarya</taxon>
        <taxon>Ascomycota</taxon>
        <taxon>Pezizomycotina</taxon>
        <taxon>Sordariomycetes</taxon>
        <taxon>Hypocreomycetidae</taxon>
        <taxon>Hypocreales</taxon>
        <taxon>Nectriaceae</taxon>
        <taxon>Neonectria</taxon>
    </lineage>
</organism>
<evidence type="ECO:0000256" key="1">
    <source>
        <dbReference type="ARBA" id="ARBA00022722"/>
    </source>
</evidence>
<gene>
    <name evidence="6" type="ORF">QQX98_000580</name>
</gene>
<feature type="region of interest" description="Disordered" evidence="3">
    <location>
        <begin position="506"/>
        <end position="736"/>
    </location>
</feature>
<evidence type="ECO:0000259" key="4">
    <source>
        <dbReference type="SMART" id="SM00484"/>
    </source>
</evidence>
<keyword evidence="2" id="KW-0378">Hydrolase</keyword>
<dbReference type="InterPro" id="IPR006086">
    <property type="entry name" value="XPG-I_dom"/>
</dbReference>
<dbReference type="Pfam" id="PF18380">
    <property type="entry name" value="GEN1_C"/>
    <property type="match status" value="1"/>
</dbReference>
<evidence type="ECO:0000313" key="6">
    <source>
        <dbReference type="EMBL" id="KAK7424312.1"/>
    </source>
</evidence>
<sequence>MGIKGIYGELGKGQRVSLSKLAAESFEREARPLRLAIDIAIWQFQTQAAQGGTNPAVRTLFYRLARLLGTPIEPIFVFDGPNKPALKRNKRSGRGDGVATAQAKRLIRLFGFTDHDAPGEAEAECALLQQHGIVDAVLSEDVDTIMFGCTRTLRNWSGEGKGTNTPTHVSLYDTAELGLDREGMVLIALMSGGDYLPDGIPGCGVKVACEAAKAGFGKSLCRLKASDKKGIQAWRESLMHELRINESGFFKTKHKALAIPEDFPKFEVLRLYTHPVVSPVSNLEAIRKKFGRQRDIHLEELREFARDTFDWNYRIGAIKFIRVLGQSMLVKSILEQESEGDHVKRITGKRKHFSTDGVSELRLQYMPQEIVPIDLSKEVDEEIPSGRGGLALNSDDEFDTLDTAESATTTKPIVGKIYDTTKPDLAWVLEAVARQSIPAAVQEWEVAEAAKSAKSAKPAKKAPAKKAPATKSKAGSSMPFGALDQYTQVAKLVTKDTVALKVTKSASAVKPSNTSPTRTSTRRLLRVPSPLESSKQPTPSAATSPVSQRTPWTIASSPATPRRTRGAGVQEAIVIPSSPSSAADSPLPSPSSSPSRRSRVLPKELPESVRSILSSSGPAEGMRQKPRGAKPTQKAPSLARSQPVKLNQTSMGMFTQKMARPSASQPVVSRPPVTQPAKASSQPIDLDDVFSDFDPDSSKLEPLTSLVSRSPTSPSKRTKDVFSSTRSPSPSPVRKKKLLVPRTSAVGFFNEVEVDADEYEERIARETALLQRRGGTGRVTRMSDVAYVDLTLED</sequence>
<evidence type="ECO:0000256" key="2">
    <source>
        <dbReference type="ARBA" id="ARBA00022801"/>
    </source>
</evidence>
<dbReference type="InterPro" id="IPR037316">
    <property type="entry name" value="Yen1_H3TH"/>
</dbReference>
<dbReference type="PRINTS" id="PR00853">
    <property type="entry name" value="XPGRADSUPER"/>
</dbReference>
<feature type="compositionally biased region" description="Low complexity" evidence="3">
    <location>
        <begin position="576"/>
        <end position="595"/>
    </location>
</feature>
<dbReference type="EMBL" id="JAZAVJ010000005">
    <property type="protein sequence ID" value="KAK7424312.1"/>
    <property type="molecule type" value="Genomic_DNA"/>
</dbReference>
<dbReference type="Pfam" id="PF00867">
    <property type="entry name" value="XPG_I"/>
    <property type="match status" value="1"/>
</dbReference>
<dbReference type="SUPFAM" id="SSF88723">
    <property type="entry name" value="PIN domain-like"/>
    <property type="match status" value="1"/>
</dbReference>
<dbReference type="PANTHER" id="PTHR11081">
    <property type="entry name" value="FLAP ENDONUCLEASE FAMILY MEMBER"/>
    <property type="match status" value="1"/>
</dbReference>
<dbReference type="InterPro" id="IPR029060">
    <property type="entry name" value="PIN-like_dom_sf"/>
</dbReference>
<feature type="compositionally biased region" description="Polar residues" evidence="3">
    <location>
        <begin position="531"/>
        <end position="559"/>
    </location>
</feature>